<dbReference type="InterPro" id="IPR000182">
    <property type="entry name" value="GNAT_dom"/>
</dbReference>
<reference evidence="2 3" key="2">
    <citation type="submission" date="2011-10" db="EMBL/GenBank/DDBJ databases">
        <title>The Genome Sequence of Actinomyces viscosus C505.</title>
        <authorList>
            <consortium name="The Broad Institute Genome Sequencing Platform"/>
            <consortium name="The Broad Institute Genome Sequencing Center for Infectious Disease"/>
            <person name="Earl A."/>
            <person name="Ward D."/>
            <person name="Feldgarden M."/>
            <person name="Gevers D."/>
            <person name="Sibley C.D."/>
            <person name="Field T.R."/>
            <person name="Grinwis M."/>
            <person name="Eshaghurshan C.S."/>
            <person name="Surette M.G."/>
            <person name="Young S.K."/>
            <person name="Zeng Q."/>
            <person name="Gargeya S."/>
            <person name="Fitzgerald M."/>
            <person name="Haas B."/>
            <person name="Abouelleil A."/>
            <person name="Alvarado L."/>
            <person name="Arachchi H.M."/>
            <person name="Berlin A."/>
            <person name="Brown A."/>
            <person name="Chapman S.B."/>
            <person name="Chen Z."/>
            <person name="Dunbar C."/>
            <person name="Freedman E."/>
            <person name="Gearin G."/>
            <person name="Goldberg J."/>
            <person name="Griggs A."/>
            <person name="Gujja S."/>
            <person name="Heiman D."/>
            <person name="Howarth C."/>
            <person name="Larson L."/>
            <person name="Lui A."/>
            <person name="MacDonald P.J.P."/>
            <person name="Montmayeur A."/>
            <person name="Murphy C."/>
            <person name="Neiman D."/>
            <person name="Pearson M."/>
            <person name="Priest M."/>
            <person name="Roberts A."/>
            <person name="Saif S."/>
            <person name="Shea T."/>
            <person name="Shenoy N."/>
            <person name="Sisk P."/>
            <person name="Stolte C."/>
            <person name="Sykes S."/>
            <person name="Wortman J."/>
            <person name="Nusbaum C."/>
            <person name="Birren B."/>
        </authorList>
    </citation>
    <scope>NUCLEOTIDE SEQUENCE [LARGE SCALE GENOMIC DNA]</scope>
    <source>
        <strain evidence="2 3">C505</strain>
    </source>
</reference>
<reference evidence="3" key="1">
    <citation type="submission" date="2010-02" db="EMBL/GenBank/DDBJ databases">
        <title>The Genome Sequence of Prevotella oris strain C735.</title>
        <authorList>
            <consortium name="The Broad Institute Genome Sequencing Platform"/>
            <person name="Ward D."/>
            <person name="Feldgarden M."/>
            <person name="Earl A."/>
            <person name="Young S.K."/>
            <person name="Zeng Q."/>
            <person name="Koehrsen M."/>
            <person name="Alvarado L."/>
            <person name="Berlin A."/>
            <person name="Bochicchio J."/>
            <person name="Borenstein D."/>
            <person name="Chapman S.B."/>
            <person name="Chen Z."/>
            <person name="Engels R."/>
            <person name="Freedman E."/>
            <person name="Gellesch M."/>
            <person name="Goldberg J."/>
            <person name="Griggs A."/>
            <person name="Gujja S."/>
            <person name="Heilman E."/>
            <person name="Heiman D."/>
            <person name="Hepburn T."/>
            <person name="Howarth C."/>
            <person name="Jen D."/>
            <person name="Larson L."/>
            <person name="Mehta T."/>
            <person name="Park D."/>
            <person name="Pearson M."/>
            <person name="Roberts A."/>
            <person name="Saif S."/>
            <person name="Shea T."/>
            <person name="Shenoy N."/>
            <person name="Sisk P."/>
            <person name="Stolte C."/>
            <person name="Sykes S."/>
            <person name="Thomson T."/>
            <person name="Walk T."/>
            <person name="White J."/>
            <person name="Yandava C."/>
            <person name="Sibley C.D."/>
            <person name="Field T.R."/>
            <person name="Grinwis M."/>
            <person name="Eshaghurshan C.S."/>
            <person name="Surette M.G."/>
            <person name="Haas B."/>
            <person name="Nusbaum C."/>
            <person name="Birren B."/>
        </authorList>
    </citation>
    <scope>NUCLEOTIDE SEQUENCE [LARGE SCALE GENOMIC DNA]</scope>
    <source>
        <strain evidence="3">C505</strain>
    </source>
</reference>
<name>F2UYT6_ACTVI</name>
<protein>
    <recommendedName>
        <fullName evidence="1">N-acetyltransferase domain-containing protein</fullName>
    </recommendedName>
</protein>
<dbReference type="AlphaFoldDB" id="F2UYT6"/>
<organism evidence="2 3">
    <name type="scientific">Actinomyces viscosus C505</name>
    <dbReference type="NCBI Taxonomy" id="562973"/>
    <lineage>
        <taxon>Bacteria</taxon>
        <taxon>Bacillati</taxon>
        <taxon>Actinomycetota</taxon>
        <taxon>Actinomycetes</taxon>
        <taxon>Actinomycetales</taxon>
        <taxon>Actinomycetaceae</taxon>
        <taxon>Actinomyces</taxon>
    </lineage>
</organism>
<proteinExistence type="predicted"/>
<dbReference type="Pfam" id="PF00583">
    <property type="entry name" value="Acetyltransf_1"/>
    <property type="match status" value="1"/>
</dbReference>
<dbReference type="RefSeq" id="WP_004564756.1">
    <property type="nucleotide sequence ID" value="NZ_KI391967.1"/>
</dbReference>
<dbReference type="EMBL" id="ACRE02000004">
    <property type="protein sequence ID" value="EGE37340.1"/>
    <property type="molecule type" value="Genomic_DNA"/>
</dbReference>
<sequence>MTILCHPFNSEKDSEAVARFFTRLGYGSAGRAGVPLDATGLRRSLTESGLRYACVAQDGGRVVGTIMLLERADGFAAGPGELFGDHYLVDPLHRNSLVSGRLLAAMFQYLIAAEVGTVRLRVDPANEVARRLYAQAGFRAVGPPISNGDGFVEMVNHLPGVLHLLGEEEGITDTHEAPPEILKHFMRRIRHSGDRGGVDTHTDGTRTITFDFDLHQRSFHLVLDAHSGRLIALNVDGSPREDLVAWAKGAGAPAAPGPAEPSAPRSIGRFSARIDERGSLVVEHPDHAGPVLVDPFPDGHGLQIAPFRPPLLPLSTEETPQGWIQTCEQGGVHVIRRIALTASGIDIDYASQGGGPRGLVMQPLCLLRTTELAITDERREREGHLRRGAWPLHLSGFEAALDPQEAVSADGARHTYTDRAHGITTSLSWKGSGLLRPYGACLADDKMSVRIELGEIPAVNPHPAPPARVRSTAPLAWVASGEQSYACAGEADSRILVRDGGVVQWQVAGRVVASSIGGGGRRSHVAAQPCLWPALSEFPRYDLQYGEGLAPHGGIPFLPEADPSAHPALGSWTLEASEDLSLLVPQLRAPAGEGEAVVNLRLPIDPQGIAMADSDGDLVVHHHDGMEWSAWTSVARIPLGAKRYLRIEPLEAARPVILVRARLKSWVLSLYSQRSASATSLSHWSLALEESAAEFSGAEAQDHSGDQTGGSA</sequence>
<dbReference type="SUPFAM" id="SSF55729">
    <property type="entry name" value="Acyl-CoA N-acyltransferases (Nat)"/>
    <property type="match status" value="1"/>
</dbReference>
<dbReference type="GO" id="GO:0016747">
    <property type="term" value="F:acyltransferase activity, transferring groups other than amino-acyl groups"/>
    <property type="evidence" value="ECO:0007669"/>
    <property type="project" value="InterPro"/>
</dbReference>
<dbReference type="Proteomes" id="UP000004668">
    <property type="component" value="Unassembled WGS sequence"/>
</dbReference>
<comment type="caution">
    <text evidence="2">The sequence shown here is derived from an EMBL/GenBank/DDBJ whole genome shotgun (WGS) entry which is preliminary data.</text>
</comment>
<feature type="domain" description="N-acetyltransferase" evidence="1">
    <location>
        <begin position="3"/>
        <end position="159"/>
    </location>
</feature>
<dbReference type="HOGENOM" id="CLU_387657_0_0_11"/>
<dbReference type="eggNOG" id="COG0456">
    <property type="taxonomic scope" value="Bacteria"/>
</dbReference>
<accession>F2UYT6</accession>
<evidence type="ECO:0000313" key="3">
    <source>
        <dbReference type="Proteomes" id="UP000004668"/>
    </source>
</evidence>
<gene>
    <name evidence="2" type="ORF">HMPREF0059_01605</name>
</gene>
<dbReference type="PROSITE" id="PS51186">
    <property type="entry name" value="GNAT"/>
    <property type="match status" value="1"/>
</dbReference>
<dbReference type="InterPro" id="IPR016181">
    <property type="entry name" value="Acyl_CoA_acyltransferase"/>
</dbReference>
<evidence type="ECO:0000313" key="2">
    <source>
        <dbReference type="EMBL" id="EGE37340.1"/>
    </source>
</evidence>
<dbReference type="CDD" id="cd04301">
    <property type="entry name" value="NAT_SF"/>
    <property type="match status" value="1"/>
</dbReference>
<evidence type="ECO:0000259" key="1">
    <source>
        <dbReference type="PROSITE" id="PS51186"/>
    </source>
</evidence>
<dbReference type="Gene3D" id="3.40.630.30">
    <property type="match status" value="1"/>
</dbReference>